<keyword evidence="1 2" id="KW-0812">Transmembrane</keyword>
<keyword evidence="1" id="KW-0472">Membrane</keyword>
<dbReference type="EMBL" id="CM001219">
    <property type="protein sequence ID" value="KEH34712.1"/>
    <property type="molecule type" value="Genomic_DNA"/>
</dbReference>
<dbReference type="EMBL" id="PSQE01000003">
    <property type="protein sequence ID" value="RHN68255.1"/>
    <property type="molecule type" value="Genomic_DNA"/>
</dbReference>
<reference evidence="4" key="3">
    <citation type="submission" date="2015-04" db="UniProtKB">
        <authorList>
            <consortium name="EnsemblPlants"/>
        </authorList>
    </citation>
    <scope>IDENTIFICATION</scope>
    <source>
        <strain evidence="4">cv. Jemalong A17</strain>
    </source>
</reference>
<dbReference type="EnsemblPlants" id="KEH34712">
    <property type="protein sequence ID" value="KEH34712"/>
    <property type="gene ID" value="MTR_3g067890"/>
</dbReference>
<reference evidence="2 5" key="1">
    <citation type="journal article" date="2011" name="Nature">
        <title>The Medicago genome provides insight into the evolution of rhizobial symbioses.</title>
        <authorList>
            <person name="Young N.D."/>
            <person name="Debelle F."/>
            <person name="Oldroyd G.E."/>
            <person name="Geurts R."/>
            <person name="Cannon S.B."/>
            <person name="Udvardi M.K."/>
            <person name="Benedito V.A."/>
            <person name="Mayer K.F."/>
            <person name="Gouzy J."/>
            <person name="Schoof H."/>
            <person name="Van de Peer Y."/>
            <person name="Proost S."/>
            <person name="Cook D.R."/>
            <person name="Meyers B.C."/>
            <person name="Spannagl M."/>
            <person name="Cheung F."/>
            <person name="De Mita S."/>
            <person name="Krishnakumar V."/>
            <person name="Gundlach H."/>
            <person name="Zhou S."/>
            <person name="Mudge J."/>
            <person name="Bharti A.K."/>
            <person name="Murray J.D."/>
            <person name="Naoumkina M.A."/>
            <person name="Rosen B."/>
            <person name="Silverstein K.A."/>
            <person name="Tang H."/>
            <person name="Rombauts S."/>
            <person name="Zhao P.X."/>
            <person name="Zhou P."/>
            <person name="Barbe V."/>
            <person name="Bardou P."/>
            <person name="Bechner M."/>
            <person name="Bellec A."/>
            <person name="Berger A."/>
            <person name="Berges H."/>
            <person name="Bidwell S."/>
            <person name="Bisseling T."/>
            <person name="Choisne N."/>
            <person name="Couloux A."/>
            <person name="Denny R."/>
            <person name="Deshpande S."/>
            <person name="Dai X."/>
            <person name="Doyle J.J."/>
            <person name="Dudez A.M."/>
            <person name="Farmer A.D."/>
            <person name="Fouteau S."/>
            <person name="Franken C."/>
            <person name="Gibelin C."/>
            <person name="Gish J."/>
            <person name="Goldstein S."/>
            <person name="Gonzalez A.J."/>
            <person name="Green P.J."/>
            <person name="Hallab A."/>
            <person name="Hartog M."/>
            <person name="Hua A."/>
            <person name="Humphray S.J."/>
            <person name="Jeong D.H."/>
            <person name="Jing Y."/>
            <person name="Jocker A."/>
            <person name="Kenton S.M."/>
            <person name="Kim D.J."/>
            <person name="Klee K."/>
            <person name="Lai H."/>
            <person name="Lang C."/>
            <person name="Lin S."/>
            <person name="Macmil S.L."/>
            <person name="Magdelenat G."/>
            <person name="Matthews L."/>
            <person name="McCorrison J."/>
            <person name="Monaghan E.L."/>
            <person name="Mun J.H."/>
            <person name="Najar F.Z."/>
            <person name="Nicholson C."/>
            <person name="Noirot C."/>
            <person name="O'Bleness M."/>
            <person name="Paule C.R."/>
            <person name="Poulain J."/>
            <person name="Prion F."/>
            <person name="Qin B."/>
            <person name="Qu C."/>
            <person name="Retzel E.F."/>
            <person name="Riddle C."/>
            <person name="Sallet E."/>
            <person name="Samain S."/>
            <person name="Samson N."/>
            <person name="Sanders I."/>
            <person name="Saurat O."/>
            <person name="Scarpelli C."/>
            <person name="Schiex T."/>
            <person name="Segurens B."/>
            <person name="Severin A.J."/>
            <person name="Sherrier D.J."/>
            <person name="Shi R."/>
            <person name="Sims S."/>
            <person name="Singer S.R."/>
            <person name="Sinharoy S."/>
            <person name="Sterck L."/>
            <person name="Viollet A."/>
            <person name="Wang B.B."/>
            <person name="Wang K."/>
            <person name="Wang M."/>
            <person name="Wang X."/>
            <person name="Warfsmann J."/>
            <person name="Weissenbach J."/>
            <person name="White D.D."/>
            <person name="White J.D."/>
            <person name="Wiley G.B."/>
            <person name="Wincker P."/>
            <person name="Xing Y."/>
            <person name="Yang L."/>
            <person name="Yao Z."/>
            <person name="Ying F."/>
            <person name="Zhai J."/>
            <person name="Zhou L."/>
            <person name="Zuber A."/>
            <person name="Denarie J."/>
            <person name="Dixon R.A."/>
            <person name="May G.D."/>
            <person name="Schwartz D.C."/>
            <person name="Rogers J."/>
            <person name="Quetier F."/>
            <person name="Town C.D."/>
            <person name="Roe B.A."/>
        </authorList>
    </citation>
    <scope>NUCLEOTIDE SEQUENCE [LARGE SCALE GENOMIC DNA]</scope>
    <source>
        <strain evidence="2">A17</strain>
        <strain evidence="4 5">cv. Jemalong A17</strain>
    </source>
</reference>
<proteinExistence type="predicted"/>
<dbReference type="Gramene" id="rna16586">
    <property type="protein sequence ID" value="RHN68255.1"/>
    <property type="gene ID" value="gene16586"/>
</dbReference>
<dbReference type="AlphaFoldDB" id="A0A072UYR0"/>
<accession>A0A072UYR0</accession>
<dbReference type="HOGENOM" id="CLU_2254114_0_0_1"/>
<dbReference type="Proteomes" id="UP000002051">
    <property type="component" value="Chromosome 3"/>
</dbReference>
<protein>
    <submittedName>
        <fullName evidence="2">Transmembrane protein, putative</fullName>
    </submittedName>
</protein>
<reference evidence="2 5" key="2">
    <citation type="journal article" date="2014" name="BMC Genomics">
        <title>An improved genome release (version Mt4.0) for the model legume Medicago truncatula.</title>
        <authorList>
            <person name="Tang H."/>
            <person name="Krishnakumar V."/>
            <person name="Bidwell S."/>
            <person name="Rosen B."/>
            <person name="Chan A."/>
            <person name="Zhou S."/>
            <person name="Gentzbittel L."/>
            <person name="Childs K.L."/>
            <person name="Yandell M."/>
            <person name="Gundlach H."/>
            <person name="Mayer K.F."/>
            <person name="Schwartz D.C."/>
            <person name="Town C.D."/>
        </authorList>
    </citation>
    <scope>GENOME REANNOTATION</scope>
    <source>
        <strain evidence="2">A17</strain>
        <strain evidence="4 5">cv. Jemalong A17</strain>
    </source>
</reference>
<evidence type="ECO:0000313" key="6">
    <source>
        <dbReference type="Proteomes" id="UP000265566"/>
    </source>
</evidence>
<evidence type="ECO:0000313" key="5">
    <source>
        <dbReference type="Proteomes" id="UP000002051"/>
    </source>
</evidence>
<keyword evidence="1" id="KW-1133">Transmembrane helix</keyword>
<evidence type="ECO:0000313" key="4">
    <source>
        <dbReference type="EnsemblPlants" id="KEH34712"/>
    </source>
</evidence>
<keyword evidence="5" id="KW-1185">Reference proteome</keyword>
<dbReference type="Proteomes" id="UP000265566">
    <property type="component" value="Chromosome 3"/>
</dbReference>
<reference evidence="3" key="5">
    <citation type="journal article" date="2018" name="Nat. Plants">
        <title>Whole-genome landscape of Medicago truncatula symbiotic genes.</title>
        <authorList>
            <person name="Pecrix Y."/>
            <person name="Gamas P."/>
            <person name="Carrere S."/>
        </authorList>
    </citation>
    <scope>NUCLEOTIDE SEQUENCE</scope>
    <source>
        <tissue evidence="3">Leaves</tissue>
    </source>
</reference>
<evidence type="ECO:0000256" key="1">
    <source>
        <dbReference type="SAM" id="Phobius"/>
    </source>
</evidence>
<reference evidence="6" key="4">
    <citation type="journal article" date="2018" name="Nat. Plants">
        <title>Whole-genome landscape of Medicago truncatula symbiotic genes.</title>
        <authorList>
            <person name="Pecrix Y."/>
            <person name="Staton S.E."/>
            <person name="Sallet E."/>
            <person name="Lelandais-Briere C."/>
            <person name="Moreau S."/>
            <person name="Carrere S."/>
            <person name="Blein T."/>
            <person name="Jardinaud M.F."/>
            <person name="Latrasse D."/>
            <person name="Zouine M."/>
            <person name="Zahm M."/>
            <person name="Kreplak J."/>
            <person name="Mayjonade B."/>
            <person name="Satge C."/>
            <person name="Perez M."/>
            <person name="Cauet S."/>
            <person name="Marande W."/>
            <person name="Chantry-Darmon C."/>
            <person name="Lopez-Roques C."/>
            <person name="Bouchez O."/>
            <person name="Berard A."/>
            <person name="Debelle F."/>
            <person name="Munos S."/>
            <person name="Bendahmane A."/>
            <person name="Berges H."/>
            <person name="Niebel A."/>
            <person name="Buitink J."/>
            <person name="Frugier F."/>
            <person name="Benhamed M."/>
            <person name="Crespi M."/>
            <person name="Gouzy J."/>
            <person name="Gamas P."/>
        </authorList>
    </citation>
    <scope>NUCLEOTIDE SEQUENCE [LARGE SCALE GENOMIC DNA]</scope>
    <source>
        <strain evidence="6">cv. Jemalong A17</strain>
    </source>
</reference>
<name>A0A072UYR0_MEDTR</name>
<evidence type="ECO:0000313" key="2">
    <source>
        <dbReference type="EMBL" id="KEH34712.1"/>
    </source>
</evidence>
<evidence type="ECO:0000313" key="3">
    <source>
        <dbReference type="EMBL" id="RHN68255.1"/>
    </source>
</evidence>
<organism evidence="2 5">
    <name type="scientific">Medicago truncatula</name>
    <name type="common">Barrel medic</name>
    <name type="synonym">Medicago tribuloides</name>
    <dbReference type="NCBI Taxonomy" id="3880"/>
    <lineage>
        <taxon>Eukaryota</taxon>
        <taxon>Viridiplantae</taxon>
        <taxon>Streptophyta</taxon>
        <taxon>Embryophyta</taxon>
        <taxon>Tracheophyta</taxon>
        <taxon>Spermatophyta</taxon>
        <taxon>Magnoliopsida</taxon>
        <taxon>eudicotyledons</taxon>
        <taxon>Gunneridae</taxon>
        <taxon>Pentapetalae</taxon>
        <taxon>rosids</taxon>
        <taxon>fabids</taxon>
        <taxon>Fabales</taxon>
        <taxon>Fabaceae</taxon>
        <taxon>Papilionoideae</taxon>
        <taxon>50 kb inversion clade</taxon>
        <taxon>NPAAA clade</taxon>
        <taxon>Hologalegina</taxon>
        <taxon>IRL clade</taxon>
        <taxon>Trifolieae</taxon>
        <taxon>Medicago</taxon>
    </lineage>
</organism>
<sequence length="104" mass="11916">MPKPNPFGEKGMAAPSSSNLHYILFLLMFLLILINGEDSNSDRSWVMIFRLNWVFPTTDLSHCNHRPIFLPSAKQLKAMNNESCAHVRLAVNINYFLFAKEYIG</sequence>
<gene>
    <name evidence="2" type="ordered locus">MTR_3g067890</name>
    <name evidence="3" type="ORF">MtrunA17_Chr3g0111901</name>
</gene>
<feature type="transmembrane region" description="Helical" evidence="1">
    <location>
        <begin position="20"/>
        <end position="36"/>
    </location>
</feature>